<feature type="signal peptide" evidence="1">
    <location>
        <begin position="1"/>
        <end position="29"/>
    </location>
</feature>
<reference evidence="3" key="2">
    <citation type="journal article" date="2024" name="Antonie Van Leeuwenhoek">
        <title>Roseihalotalea indica gen. nov., sp. nov., a halophilic Bacteroidetes from mesopelagic Southwest Indian Ocean with higher carbohydrate metabolic potential.</title>
        <authorList>
            <person name="Chen B."/>
            <person name="Zhang M."/>
            <person name="Lin D."/>
            <person name="Ye J."/>
            <person name="Tang K."/>
        </authorList>
    </citation>
    <scope>NUCLEOTIDE SEQUENCE</scope>
    <source>
        <strain evidence="3">TK19036</strain>
    </source>
</reference>
<reference evidence="3" key="1">
    <citation type="journal article" date="2023" name="Comput. Struct. Biotechnol. J.">
        <title>Discovery of a novel marine Bacteroidetes with a rich repertoire of carbohydrate-active enzymes.</title>
        <authorList>
            <person name="Chen B."/>
            <person name="Liu G."/>
            <person name="Chen Q."/>
            <person name="Wang H."/>
            <person name="Liu L."/>
            <person name="Tang K."/>
        </authorList>
    </citation>
    <scope>NUCLEOTIDE SEQUENCE</scope>
    <source>
        <strain evidence="3">TK19036</strain>
    </source>
</reference>
<dbReference type="InterPro" id="IPR050312">
    <property type="entry name" value="IolE/XylAMocC-like"/>
</dbReference>
<dbReference type="Gene3D" id="3.20.20.150">
    <property type="entry name" value="Divalent-metal-dependent TIM barrel enzymes"/>
    <property type="match status" value="1"/>
</dbReference>
<dbReference type="Pfam" id="PF01261">
    <property type="entry name" value="AP_endonuc_2"/>
    <property type="match status" value="1"/>
</dbReference>
<name>A0AA49GIE4_9BACT</name>
<proteinExistence type="predicted"/>
<feature type="chain" id="PRO_5041262147" evidence="1">
    <location>
        <begin position="30"/>
        <end position="318"/>
    </location>
</feature>
<gene>
    <name evidence="3" type="ORF">K4G66_17720</name>
</gene>
<evidence type="ECO:0000256" key="1">
    <source>
        <dbReference type="SAM" id="SignalP"/>
    </source>
</evidence>
<evidence type="ECO:0000259" key="2">
    <source>
        <dbReference type="Pfam" id="PF01261"/>
    </source>
</evidence>
<protein>
    <submittedName>
        <fullName evidence="3">Sugar phosphate isomerase/epimerase</fullName>
    </submittedName>
</protein>
<dbReference type="EMBL" id="CP120682">
    <property type="protein sequence ID" value="WKN34219.1"/>
    <property type="molecule type" value="Genomic_DNA"/>
</dbReference>
<dbReference type="SUPFAM" id="SSF51658">
    <property type="entry name" value="Xylose isomerase-like"/>
    <property type="match status" value="1"/>
</dbReference>
<dbReference type="PANTHER" id="PTHR12110">
    <property type="entry name" value="HYDROXYPYRUVATE ISOMERASE"/>
    <property type="match status" value="1"/>
</dbReference>
<dbReference type="InterPro" id="IPR036237">
    <property type="entry name" value="Xyl_isomerase-like_sf"/>
</dbReference>
<evidence type="ECO:0000313" key="3">
    <source>
        <dbReference type="EMBL" id="WKN34219.1"/>
    </source>
</evidence>
<sequence length="318" mass="34751">MPYPLYSRRKALTGLLTASSALVVGNARADAKPVKVAPNPDFLYCLNVSTLRGQKLGVVKELEIAAQAGFDAVEVWINGLQAYLDEGGSLSDLRKRIDDLGITIANAIGFAQWIVDDNTVRREALEQLKRESDMLTQLGCTRIAAPPMGATEQPGLDLMKAAERYRAILELGEAQGVIPQLEVWGFSANLHRLGQTMFVAVESQHPKARILPDIYHLYRGGSEFNGLKLVSGSAIEVFHVNDYPAQPAREEIDDSYRVYPGDGVAPLTEVLQDLRATGPGKILSLELFNKDYWQQDALTVAKTGLGKMKKAVAKAMKG</sequence>
<dbReference type="PANTHER" id="PTHR12110:SF48">
    <property type="entry name" value="BLL3656 PROTEIN"/>
    <property type="match status" value="1"/>
</dbReference>
<keyword evidence="1" id="KW-0732">Signal</keyword>
<dbReference type="AlphaFoldDB" id="A0AA49GIE4"/>
<organism evidence="3">
    <name type="scientific">Roseihalotalea indica</name>
    <dbReference type="NCBI Taxonomy" id="2867963"/>
    <lineage>
        <taxon>Bacteria</taxon>
        <taxon>Pseudomonadati</taxon>
        <taxon>Bacteroidota</taxon>
        <taxon>Cytophagia</taxon>
        <taxon>Cytophagales</taxon>
        <taxon>Catalimonadaceae</taxon>
        <taxon>Roseihalotalea</taxon>
    </lineage>
</organism>
<dbReference type="GO" id="GO:0016853">
    <property type="term" value="F:isomerase activity"/>
    <property type="evidence" value="ECO:0007669"/>
    <property type="project" value="UniProtKB-KW"/>
</dbReference>
<dbReference type="InterPro" id="IPR013022">
    <property type="entry name" value="Xyl_isomerase-like_TIM-brl"/>
</dbReference>
<accession>A0AA49GIE4</accession>
<feature type="domain" description="Xylose isomerase-like TIM barrel" evidence="2">
    <location>
        <begin position="62"/>
        <end position="306"/>
    </location>
</feature>
<keyword evidence="3" id="KW-0413">Isomerase</keyword>